<dbReference type="EMBL" id="VBPA01000110">
    <property type="protein sequence ID" value="TMQ71646.1"/>
    <property type="molecule type" value="Genomic_DNA"/>
</dbReference>
<evidence type="ECO:0000256" key="5">
    <source>
        <dbReference type="ARBA" id="ARBA00023004"/>
    </source>
</evidence>
<sequence>MPLFLLPEIILPLMGAHGLIPKGIADALFPAVTYGHGREYWRAYGFILAWPLDVYNVFTAKPLWWWLGIGFVQTFVLIPLAIYFFGKGAYCGWICSCGALAETLGDGVRHRMPHGPRWNRLNLAGQGVLALAFLLLAMRVAGWILPPGNWADATFDRFKEHYKWAIDVFLGGVLGYGLYFWFSGRVWCRFFCPLAALMHVYARFSRFAIVPEKARCISCNACTASCHQGIDVMRFANRGLPMVDPQCVRCSACVEVCPTGTLQFGQVRRDGALIRLDTLAASPVRMRENS</sequence>
<protein>
    <submittedName>
        <fullName evidence="9">4Fe-4S binding protein</fullName>
    </submittedName>
</protein>
<evidence type="ECO:0000256" key="1">
    <source>
        <dbReference type="ARBA" id="ARBA00022448"/>
    </source>
</evidence>
<name>A0A538U6X8_UNCEI</name>
<comment type="caution">
    <text evidence="9">The sequence shown here is derived from an EMBL/GenBank/DDBJ whole genome shotgun (WGS) entry which is preliminary data.</text>
</comment>
<keyword evidence="7" id="KW-0472">Membrane</keyword>
<dbReference type="AlphaFoldDB" id="A0A538U6X8"/>
<dbReference type="Pfam" id="PF12801">
    <property type="entry name" value="Fer4_5"/>
    <property type="match status" value="2"/>
</dbReference>
<keyword evidence="4" id="KW-0249">Electron transport</keyword>
<evidence type="ECO:0000256" key="7">
    <source>
        <dbReference type="SAM" id="Phobius"/>
    </source>
</evidence>
<proteinExistence type="predicted"/>
<evidence type="ECO:0000259" key="8">
    <source>
        <dbReference type="PROSITE" id="PS51379"/>
    </source>
</evidence>
<organism evidence="9 10">
    <name type="scientific">Eiseniibacteriota bacterium</name>
    <dbReference type="NCBI Taxonomy" id="2212470"/>
    <lineage>
        <taxon>Bacteria</taxon>
        <taxon>Candidatus Eiseniibacteriota</taxon>
    </lineage>
</organism>
<dbReference type="InterPro" id="IPR017896">
    <property type="entry name" value="4Fe4S_Fe-S-bd"/>
</dbReference>
<dbReference type="GO" id="GO:0051539">
    <property type="term" value="F:4 iron, 4 sulfur cluster binding"/>
    <property type="evidence" value="ECO:0007669"/>
    <property type="project" value="UniProtKB-KW"/>
</dbReference>
<keyword evidence="7" id="KW-1133">Transmembrane helix</keyword>
<keyword evidence="7" id="KW-0812">Transmembrane</keyword>
<dbReference type="GO" id="GO:0046872">
    <property type="term" value="F:metal ion binding"/>
    <property type="evidence" value="ECO:0007669"/>
    <property type="project" value="UniProtKB-KW"/>
</dbReference>
<dbReference type="InterPro" id="IPR017900">
    <property type="entry name" value="4Fe4S_Fe_S_CS"/>
</dbReference>
<keyword evidence="3" id="KW-0479">Metal-binding</keyword>
<dbReference type="PROSITE" id="PS00198">
    <property type="entry name" value="4FE4S_FER_1"/>
    <property type="match status" value="1"/>
</dbReference>
<keyword evidence="6" id="KW-0411">Iron-sulfur</keyword>
<dbReference type="Gene3D" id="3.30.70.20">
    <property type="match status" value="1"/>
</dbReference>
<dbReference type="GO" id="GO:0005886">
    <property type="term" value="C:plasma membrane"/>
    <property type="evidence" value="ECO:0007669"/>
    <property type="project" value="TreeGrafter"/>
</dbReference>
<evidence type="ECO:0000313" key="10">
    <source>
        <dbReference type="Proteomes" id="UP000319836"/>
    </source>
</evidence>
<feature type="transmembrane region" description="Helical" evidence="7">
    <location>
        <begin position="164"/>
        <end position="182"/>
    </location>
</feature>
<accession>A0A538U6X8</accession>
<feature type="domain" description="4Fe-4S ferredoxin-type" evidence="8">
    <location>
        <begin position="239"/>
        <end position="267"/>
    </location>
</feature>
<evidence type="ECO:0000256" key="6">
    <source>
        <dbReference type="ARBA" id="ARBA00023014"/>
    </source>
</evidence>
<evidence type="ECO:0000313" key="9">
    <source>
        <dbReference type="EMBL" id="TMQ71646.1"/>
    </source>
</evidence>
<dbReference type="SUPFAM" id="SSF54862">
    <property type="entry name" value="4Fe-4S ferredoxins"/>
    <property type="match status" value="1"/>
</dbReference>
<evidence type="ECO:0000256" key="3">
    <source>
        <dbReference type="ARBA" id="ARBA00022723"/>
    </source>
</evidence>
<keyword evidence="2" id="KW-0004">4Fe-4S</keyword>
<evidence type="ECO:0000256" key="2">
    <source>
        <dbReference type="ARBA" id="ARBA00022485"/>
    </source>
</evidence>
<feature type="transmembrane region" description="Helical" evidence="7">
    <location>
        <begin position="63"/>
        <end position="85"/>
    </location>
</feature>
<feature type="transmembrane region" description="Helical" evidence="7">
    <location>
        <begin position="121"/>
        <end position="144"/>
    </location>
</feature>
<feature type="domain" description="4Fe-4S ferredoxin-type" evidence="8">
    <location>
        <begin position="207"/>
        <end position="238"/>
    </location>
</feature>
<dbReference type="Pfam" id="PF13237">
    <property type="entry name" value="Fer4_10"/>
    <property type="match status" value="1"/>
</dbReference>
<gene>
    <name evidence="9" type="ORF">E6K80_04935</name>
</gene>
<dbReference type="PANTHER" id="PTHR30176">
    <property type="entry name" value="FERREDOXIN-TYPE PROTEIN NAPH"/>
    <property type="match status" value="1"/>
</dbReference>
<reference evidence="9 10" key="1">
    <citation type="journal article" date="2019" name="Nat. Microbiol.">
        <title>Mediterranean grassland soil C-N compound turnover is dependent on rainfall and depth, and is mediated by genomically divergent microorganisms.</title>
        <authorList>
            <person name="Diamond S."/>
            <person name="Andeer P.F."/>
            <person name="Li Z."/>
            <person name="Crits-Christoph A."/>
            <person name="Burstein D."/>
            <person name="Anantharaman K."/>
            <person name="Lane K.R."/>
            <person name="Thomas B.C."/>
            <person name="Pan C."/>
            <person name="Northen T.R."/>
            <person name="Banfield J.F."/>
        </authorList>
    </citation>
    <scope>NUCLEOTIDE SEQUENCE [LARGE SCALE GENOMIC DNA]</scope>
    <source>
        <strain evidence="9">WS_10</strain>
    </source>
</reference>
<dbReference type="PANTHER" id="PTHR30176:SF3">
    <property type="entry name" value="FERREDOXIN-TYPE PROTEIN NAPH"/>
    <property type="match status" value="1"/>
</dbReference>
<evidence type="ECO:0000256" key="4">
    <source>
        <dbReference type="ARBA" id="ARBA00022982"/>
    </source>
</evidence>
<keyword evidence="5" id="KW-0408">Iron</keyword>
<keyword evidence="1" id="KW-0813">Transport</keyword>
<dbReference type="InterPro" id="IPR051684">
    <property type="entry name" value="Electron_Trans/Redox"/>
</dbReference>
<dbReference type="PROSITE" id="PS51379">
    <property type="entry name" value="4FE4S_FER_2"/>
    <property type="match status" value="2"/>
</dbReference>
<dbReference type="Proteomes" id="UP000319836">
    <property type="component" value="Unassembled WGS sequence"/>
</dbReference>